<comment type="caution">
    <text evidence="5">The sequence shown here is derived from an EMBL/GenBank/DDBJ whole genome shotgun (WGS) entry which is preliminary data.</text>
</comment>
<sequence>MTRDSSTTEFDGRTVFVTGAGSGIGRAVAVAFGEQGAHVVLAGRSRDALAETATFIPNAAIAPIDVTAEESVATALRDNTIDVAVNAAGLLRAGPLAEMETSDFDALFDTNVRGLWWCMKHQIAAMRGGGAIVNIASNIGAHQRRPGMGAYAASKAAVSVLTRTAALENIADGIRINAVSPGSTETTMSLRPGETPSDRDARLATANPSGRAAHTSEIAAAVLWLASDAASYVVGQDIVVDGGASA</sequence>
<dbReference type="SMART" id="SM00822">
    <property type="entry name" value="PKS_KR"/>
    <property type="match status" value="1"/>
</dbReference>
<reference evidence="5 6" key="1">
    <citation type="submission" date="2019-07" db="EMBL/GenBank/DDBJ databases">
        <title>Rhodococcus cavernicolus sp. nov., isolated from a cave.</title>
        <authorList>
            <person name="Lee S.D."/>
        </authorList>
    </citation>
    <scope>NUCLEOTIDE SEQUENCE [LARGE SCALE GENOMIC DNA]</scope>
    <source>
        <strain evidence="5 6">C1-24</strain>
    </source>
</reference>
<comment type="similarity">
    <text evidence="1">Belongs to the short-chain dehydrogenases/reductases (SDR) family.</text>
</comment>
<dbReference type="Proteomes" id="UP000322244">
    <property type="component" value="Unassembled WGS sequence"/>
</dbReference>
<proteinExistence type="inferred from homology"/>
<dbReference type="RefSeq" id="WP_149428591.1">
    <property type="nucleotide sequence ID" value="NZ_VLNY01000001.1"/>
</dbReference>
<dbReference type="InterPro" id="IPR002347">
    <property type="entry name" value="SDR_fam"/>
</dbReference>
<keyword evidence="6" id="KW-1185">Reference proteome</keyword>
<name>A0A5A7SG64_9NOCA</name>
<protein>
    <submittedName>
        <fullName evidence="5">SDR family oxidoreductase</fullName>
    </submittedName>
</protein>
<evidence type="ECO:0000313" key="5">
    <source>
        <dbReference type="EMBL" id="KAA0024816.1"/>
    </source>
</evidence>
<evidence type="ECO:0000256" key="2">
    <source>
        <dbReference type="ARBA" id="ARBA00023002"/>
    </source>
</evidence>
<keyword evidence="2" id="KW-0560">Oxidoreductase</keyword>
<dbReference type="InterPro" id="IPR057326">
    <property type="entry name" value="KR_dom"/>
</dbReference>
<dbReference type="EMBL" id="VLNY01000001">
    <property type="protein sequence ID" value="KAA0024816.1"/>
    <property type="molecule type" value="Genomic_DNA"/>
</dbReference>
<dbReference type="PRINTS" id="PR00081">
    <property type="entry name" value="GDHRDH"/>
</dbReference>
<dbReference type="Gene3D" id="3.40.50.720">
    <property type="entry name" value="NAD(P)-binding Rossmann-like Domain"/>
    <property type="match status" value="1"/>
</dbReference>
<evidence type="ECO:0000259" key="4">
    <source>
        <dbReference type="SMART" id="SM00822"/>
    </source>
</evidence>
<feature type="region of interest" description="Disordered" evidence="3">
    <location>
        <begin position="181"/>
        <end position="209"/>
    </location>
</feature>
<dbReference type="InterPro" id="IPR036291">
    <property type="entry name" value="NAD(P)-bd_dom_sf"/>
</dbReference>
<organism evidence="5 6">
    <name type="scientific">Antrihabitans cavernicola</name>
    <dbReference type="NCBI Taxonomy" id="2495913"/>
    <lineage>
        <taxon>Bacteria</taxon>
        <taxon>Bacillati</taxon>
        <taxon>Actinomycetota</taxon>
        <taxon>Actinomycetes</taxon>
        <taxon>Mycobacteriales</taxon>
        <taxon>Nocardiaceae</taxon>
        <taxon>Antrihabitans</taxon>
    </lineage>
</organism>
<dbReference type="Pfam" id="PF13561">
    <property type="entry name" value="adh_short_C2"/>
    <property type="match status" value="1"/>
</dbReference>
<evidence type="ECO:0000313" key="6">
    <source>
        <dbReference type="Proteomes" id="UP000322244"/>
    </source>
</evidence>
<dbReference type="OrthoDB" id="4374579at2"/>
<dbReference type="AlphaFoldDB" id="A0A5A7SG64"/>
<dbReference type="FunFam" id="3.40.50.720:FF:000084">
    <property type="entry name" value="Short-chain dehydrogenase reductase"/>
    <property type="match status" value="1"/>
</dbReference>
<gene>
    <name evidence="5" type="ORF">FOY51_02480</name>
</gene>
<dbReference type="SUPFAM" id="SSF51735">
    <property type="entry name" value="NAD(P)-binding Rossmann-fold domains"/>
    <property type="match status" value="1"/>
</dbReference>
<evidence type="ECO:0000256" key="1">
    <source>
        <dbReference type="ARBA" id="ARBA00006484"/>
    </source>
</evidence>
<feature type="domain" description="Ketoreductase" evidence="4">
    <location>
        <begin position="13"/>
        <end position="182"/>
    </location>
</feature>
<dbReference type="PANTHER" id="PTHR42760:SF115">
    <property type="entry name" value="3-OXOACYL-[ACYL-CARRIER-PROTEIN] REDUCTASE FABG"/>
    <property type="match status" value="1"/>
</dbReference>
<dbReference type="GO" id="GO:0016616">
    <property type="term" value="F:oxidoreductase activity, acting on the CH-OH group of donors, NAD or NADP as acceptor"/>
    <property type="evidence" value="ECO:0007669"/>
    <property type="project" value="TreeGrafter"/>
</dbReference>
<dbReference type="CDD" id="cd05233">
    <property type="entry name" value="SDR_c"/>
    <property type="match status" value="1"/>
</dbReference>
<dbReference type="InterPro" id="IPR020904">
    <property type="entry name" value="Sc_DH/Rdtase_CS"/>
</dbReference>
<accession>A0A5A7SG64</accession>
<dbReference type="PROSITE" id="PS00061">
    <property type="entry name" value="ADH_SHORT"/>
    <property type="match status" value="1"/>
</dbReference>
<dbReference type="PANTHER" id="PTHR42760">
    <property type="entry name" value="SHORT-CHAIN DEHYDROGENASES/REDUCTASES FAMILY MEMBER"/>
    <property type="match status" value="1"/>
</dbReference>
<dbReference type="PRINTS" id="PR00080">
    <property type="entry name" value="SDRFAMILY"/>
</dbReference>
<evidence type="ECO:0000256" key="3">
    <source>
        <dbReference type="SAM" id="MobiDB-lite"/>
    </source>
</evidence>